<dbReference type="GO" id="GO:0004519">
    <property type="term" value="F:endonuclease activity"/>
    <property type="evidence" value="ECO:0007669"/>
    <property type="project" value="UniProtKB-KW"/>
</dbReference>
<dbReference type="InterPro" id="IPR000305">
    <property type="entry name" value="GIY-YIG_endonuc"/>
</dbReference>
<reference evidence="2" key="1">
    <citation type="submission" date="2018-06" db="EMBL/GenBank/DDBJ databases">
        <authorList>
            <person name="Zhirakovskaya E."/>
        </authorList>
    </citation>
    <scope>NUCLEOTIDE SEQUENCE</scope>
</reference>
<dbReference type="SUPFAM" id="SSF82771">
    <property type="entry name" value="GIY-YIG endonuclease"/>
    <property type="match status" value="1"/>
</dbReference>
<organism evidence="2">
    <name type="scientific">hydrothermal vent metagenome</name>
    <dbReference type="NCBI Taxonomy" id="652676"/>
    <lineage>
        <taxon>unclassified sequences</taxon>
        <taxon>metagenomes</taxon>
        <taxon>ecological metagenomes</taxon>
    </lineage>
</organism>
<dbReference type="InterPro" id="IPR050190">
    <property type="entry name" value="UPF0213_domain"/>
</dbReference>
<accession>A0A3B1BCX1</accession>
<evidence type="ECO:0000313" key="2">
    <source>
        <dbReference type="EMBL" id="VAX09843.1"/>
    </source>
</evidence>
<keyword evidence="2" id="KW-0255">Endonuclease</keyword>
<dbReference type="CDD" id="cd10456">
    <property type="entry name" value="GIY-YIG_UPF0213"/>
    <property type="match status" value="1"/>
</dbReference>
<keyword evidence="2" id="KW-0378">Hydrolase</keyword>
<proteinExistence type="predicted"/>
<keyword evidence="2" id="KW-0540">Nuclease</keyword>
<dbReference type="Pfam" id="PF01541">
    <property type="entry name" value="GIY-YIG"/>
    <property type="match status" value="1"/>
</dbReference>
<dbReference type="PROSITE" id="PS50164">
    <property type="entry name" value="GIY_YIG"/>
    <property type="match status" value="1"/>
</dbReference>
<sequence length="88" mass="10320">MPNLPDKWYVYMLCCSDNSYYTGITKNITRRLQQHNDGPRGAKYTRSRRPVKLVYQEQLNDHSSALKREYEIKQLQAKAKRALAASIE</sequence>
<name>A0A3B1BCX1_9ZZZZ</name>
<dbReference type="SMART" id="SM00465">
    <property type="entry name" value="GIYc"/>
    <property type="match status" value="1"/>
</dbReference>
<dbReference type="AlphaFoldDB" id="A0A3B1BCX1"/>
<protein>
    <submittedName>
        <fullName evidence="2">COG2827: putative endonuclease containing a URI domain</fullName>
    </submittedName>
</protein>
<dbReference type="EMBL" id="UOFY01000042">
    <property type="protein sequence ID" value="VAX09843.1"/>
    <property type="molecule type" value="Genomic_DNA"/>
</dbReference>
<feature type="domain" description="GIY-YIG" evidence="1">
    <location>
        <begin position="6"/>
        <end position="82"/>
    </location>
</feature>
<dbReference type="Gene3D" id="3.40.1440.10">
    <property type="entry name" value="GIY-YIG endonuclease"/>
    <property type="match status" value="1"/>
</dbReference>
<dbReference type="PANTHER" id="PTHR34477:SF1">
    <property type="entry name" value="UPF0213 PROTEIN YHBQ"/>
    <property type="match status" value="1"/>
</dbReference>
<gene>
    <name evidence="2" type="ORF">MNBD_GAMMA25-1299</name>
</gene>
<dbReference type="PANTHER" id="PTHR34477">
    <property type="entry name" value="UPF0213 PROTEIN YHBQ"/>
    <property type="match status" value="1"/>
</dbReference>
<evidence type="ECO:0000259" key="1">
    <source>
        <dbReference type="PROSITE" id="PS50164"/>
    </source>
</evidence>
<dbReference type="InterPro" id="IPR035901">
    <property type="entry name" value="GIY-YIG_endonuc_sf"/>
</dbReference>